<keyword evidence="2" id="KW-0732">Signal</keyword>
<evidence type="ECO:0000256" key="1">
    <source>
        <dbReference type="SAM" id="MobiDB-lite"/>
    </source>
</evidence>
<keyword evidence="4" id="KW-1185">Reference proteome</keyword>
<protein>
    <recommendedName>
        <fullName evidence="5">SXP/RAL-2 family protein Ani s 5-like cation-binding domain-containing protein</fullName>
    </recommendedName>
</protein>
<accession>A0A2A2JUM0</accession>
<feature type="signal peptide" evidence="2">
    <location>
        <begin position="1"/>
        <end position="19"/>
    </location>
</feature>
<evidence type="ECO:0000313" key="3">
    <source>
        <dbReference type="EMBL" id="PAV65290.1"/>
    </source>
</evidence>
<feature type="compositionally biased region" description="Low complexity" evidence="1">
    <location>
        <begin position="30"/>
        <end position="49"/>
    </location>
</feature>
<dbReference type="Proteomes" id="UP000218231">
    <property type="component" value="Unassembled WGS sequence"/>
</dbReference>
<comment type="caution">
    <text evidence="3">The sequence shown here is derived from an EMBL/GenBank/DDBJ whole genome shotgun (WGS) entry which is preliminary data.</text>
</comment>
<proteinExistence type="predicted"/>
<feature type="chain" id="PRO_5012335768" description="SXP/RAL-2 family protein Ani s 5-like cation-binding domain-containing protein" evidence="2">
    <location>
        <begin position="20"/>
        <end position="172"/>
    </location>
</feature>
<gene>
    <name evidence="3" type="ORF">WR25_13030</name>
</gene>
<organism evidence="3 4">
    <name type="scientific">Diploscapter pachys</name>
    <dbReference type="NCBI Taxonomy" id="2018661"/>
    <lineage>
        <taxon>Eukaryota</taxon>
        <taxon>Metazoa</taxon>
        <taxon>Ecdysozoa</taxon>
        <taxon>Nematoda</taxon>
        <taxon>Chromadorea</taxon>
        <taxon>Rhabditida</taxon>
        <taxon>Rhabditina</taxon>
        <taxon>Rhabditomorpha</taxon>
        <taxon>Rhabditoidea</taxon>
        <taxon>Rhabditidae</taxon>
        <taxon>Diploscapter</taxon>
    </lineage>
</organism>
<name>A0A2A2JUM0_9BILA</name>
<evidence type="ECO:0000256" key="2">
    <source>
        <dbReference type="SAM" id="SignalP"/>
    </source>
</evidence>
<evidence type="ECO:0008006" key="5">
    <source>
        <dbReference type="Google" id="ProtNLM"/>
    </source>
</evidence>
<feature type="region of interest" description="Disordered" evidence="1">
    <location>
        <begin position="28"/>
        <end position="49"/>
    </location>
</feature>
<reference evidence="3 4" key="1">
    <citation type="journal article" date="2017" name="Curr. Biol.">
        <title>Genome architecture and evolution of a unichromosomal asexual nematode.</title>
        <authorList>
            <person name="Fradin H."/>
            <person name="Zegar C."/>
            <person name="Gutwein M."/>
            <person name="Lucas J."/>
            <person name="Kovtun M."/>
            <person name="Corcoran D."/>
            <person name="Baugh L.R."/>
            <person name="Kiontke K."/>
            <person name="Gunsalus K."/>
            <person name="Fitch D.H."/>
            <person name="Piano F."/>
        </authorList>
    </citation>
    <scope>NUCLEOTIDE SEQUENCE [LARGE SCALE GENOMIC DNA]</scope>
    <source>
        <strain evidence="3">PF1309</strain>
    </source>
</reference>
<evidence type="ECO:0000313" key="4">
    <source>
        <dbReference type="Proteomes" id="UP000218231"/>
    </source>
</evidence>
<dbReference type="EMBL" id="LIAE01010213">
    <property type="protein sequence ID" value="PAV65290.1"/>
    <property type="molecule type" value="Genomic_DNA"/>
</dbReference>
<dbReference type="AlphaFoldDB" id="A0A2A2JUM0"/>
<sequence>MKSIVCIFFYAICTSFISAQSSAGPTDLLPSTQAGSSPTGPSSGTTQPANNSITALKEIIEELKKLLKAIADGTLTSVVEILVSLGKLLIKAPTNDVRTALAGLINSVAQKILTDPVDVLKGKVPTGVTDQFQQTISKLEEILQQLQSGSTSQPLVTFPSITGLPTLPTFKF</sequence>